<dbReference type="PANTHER" id="PTHR34075:SF5">
    <property type="entry name" value="BLR3430 PROTEIN"/>
    <property type="match status" value="1"/>
</dbReference>
<dbReference type="InterPro" id="IPR022002">
    <property type="entry name" value="ChsH2_Znr"/>
</dbReference>
<name>A0ABW0ZYC3_9ACTN</name>
<feature type="compositionally biased region" description="Basic and acidic residues" evidence="1">
    <location>
        <begin position="321"/>
        <end position="333"/>
    </location>
</feature>
<dbReference type="Pfam" id="PF01796">
    <property type="entry name" value="OB_ChsH2_C"/>
    <property type="match status" value="1"/>
</dbReference>
<dbReference type="InterPro" id="IPR052513">
    <property type="entry name" value="Thioester_dehydratase-like"/>
</dbReference>
<sequence>MTRIVARGVHLPLHRLERASIGAGRGTRAVASHDEDTTSMAVAAARTALAGAGGHLPGTVLFSTSAPAYADRTNATAVLAALGLDGDAAAYDFTGSVRSGIGAFRAAADAAAVGRTTLAVASDIRTGLPGSAEERDGGDAAAALVFAPDGPCLAEVVATAAVSAEFLDRWRTPGEAAPHVWEERFGAAVYAPLAARALEQGLKAAGLDGGDVGHLLVTGPHGRAVAAARRAAGVRPEAVADDRSGAVGVTGAAHPYLMLADAVERAAPGDAIVLLVLADGADCVVLRAGELAGSAPGPAVAGALPGRPVAHQDMLVWRGLLRREPPRRPDPDRPAAPPSHRAADWKFAFTAGRCEDCGARHLPPQRVCRRCRAADRMAPEPLAGRPGTITTFTVDHLAYSVAPPVVVAVVDLDGGGRLQCELTDADAERVRVGDRVELTFRRLHTTADGVHDYFWKARPVRGEEH</sequence>
<protein>
    <submittedName>
        <fullName evidence="4">OB-fold domain-containing protein</fullName>
    </submittedName>
</protein>
<dbReference type="InterPro" id="IPR012340">
    <property type="entry name" value="NA-bd_OB-fold"/>
</dbReference>
<feature type="domain" description="ChsH2 rubredoxin-like zinc ribbon" evidence="3">
    <location>
        <begin position="349"/>
        <end position="374"/>
    </location>
</feature>
<comment type="caution">
    <text evidence="4">The sequence shown here is derived from an EMBL/GenBank/DDBJ whole genome shotgun (WGS) entry which is preliminary data.</text>
</comment>
<evidence type="ECO:0000256" key="1">
    <source>
        <dbReference type="SAM" id="MobiDB-lite"/>
    </source>
</evidence>
<dbReference type="Pfam" id="PF12172">
    <property type="entry name" value="zf-ChsH2"/>
    <property type="match status" value="1"/>
</dbReference>
<evidence type="ECO:0000259" key="3">
    <source>
        <dbReference type="Pfam" id="PF12172"/>
    </source>
</evidence>
<dbReference type="RefSeq" id="WP_378283071.1">
    <property type="nucleotide sequence ID" value="NZ_JBHSON010000022.1"/>
</dbReference>
<proteinExistence type="predicted"/>
<gene>
    <name evidence="4" type="ORF">ACFPZN_17620</name>
</gene>
<evidence type="ECO:0000313" key="4">
    <source>
        <dbReference type="EMBL" id="MFC5747452.1"/>
    </source>
</evidence>
<dbReference type="SUPFAM" id="SSF50249">
    <property type="entry name" value="Nucleic acid-binding proteins"/>
    <property type="match status" value="1"/>
</dbReference>
<reference evidence="5" key="1">
    <citation type="journal article" date="2019" name="Int. J. Syst. Evol. Microbiol.">
        <title>The Global Catalogue of Microorganisms (GCM) 10K type strain sequencing project: providing services to taxonomists for standard genome sequencing and annotation.</title>
        <authorList>
            <consortium name="The Broad Institute Genomics Platform"/>
            <consortium name="The Broad Institute Genome Sequencing Center for Infectious Disease"/>
            <person name="Wu L."/>
            <person name="Ma J."/>
        </authorList>
    </citation>
    <scope>NUCLEOTIDE SEQUENCE [LARGE SCALE GENOMIC DNA]</scope>
    <source>
        <strain evidence="5">KCTC 42087</strain>
    </source>
</reference>
<evidence type="ECO:0000313" key="5">
    <source>
        <dbReference type="Proteomes" id="UP001596074"/>
    </source>
</evidence>
<organism evidence="4 5">
    <name type="scientific">Actinomadura rugatobispora</name>
    <dbReference type="NCBI Taxonomy" id="1994"/>
    <lineage>
        <taxon>Bacteria</taxon>
        <taxon>Bacillati</taxon>
        <taxon>Actinomycetota</taxon>
        <taxon>Actinomycetes</taxon>
        <taxon>Streptosporangiales</taxon>
        <taxon>Thermomonosporaceae</taxon>
        <taxon>Actinomadura</taxon>
    </lineage>
</organism>
<feature type="domain" description="ChsH2 C-terminal OB-fold" evidence="2">
    <location>
        <begin position="383"/>
        <end position="441"/>
    </location>
</feature>
<dbReference type="InterPro" id="IPR002878">
    <property type="entry name" value="ChsH2_C"/>
</dbReference>
<dbReference type="Proteomes" id="UP001596074">
    <property type="component" value="Unassembled WGS sequence"/>
</dbReference>
<dbReference type="InterPro" id="IPR016039">
    <property type="entry name" value="Thiolase-like"/>
</dbReference>
<feature type="region of interest" description="Disordered" evidence="1">
    <location>
        <begin position="321"/>
        <end position="341"/>
    </location>
</feature>
<evidence type="ECO:0000259" key="2">
    <source>
        <dbReference type="Pfam" id="PF01796"/>
    </source>
</evidence>
<dbReference type="EMBL" id="JBHSON010000022">
    <property type="protein sequence ID" value="MFC5747452.1"/>
    <property type="molecule type" value="Genomic_DNA"/>
</dbReference>
<keyword evidence="5" id="KW-1185">Reference proteome</keyword>
<dbReference type="Gene3D" id="3.40.47.10">
    <property type="match status" value="2"/>
</dbReference>
<accession>A0ABW0ZYC3</accession>
<dbReference type="PANTHER" id="PTHR34075">
    <property type="entry name" value="BLR3430 PROTEIN"/>
    <property type="match status" value="1"/>
</dbReference>
<dbReference type="SUPFAM" id="SSF53901">
    <property type="entry name" value="Thiolase-like"/>
    <property type="match status" value="2"/>
</dbReference>